<dbReference type="InterPro" id="IPR006680">
    <property type="entry name" value="Amidohydro-rel"/>
</dbReference>
<feature type="binding site" evidence="7">
    <location>
        <position position="95"/>
    </location>
    <ligand>
        <name>4-imidazolone-5-propanoate</name>
        <dbReference type="ChEBI" id="CHEBI:77893"/>
    </ligand>
</feature>
<dbReference type="Proteomes" id="UP000886744">
    <property type="component" value="Unassembled WGS sequence"/>
</dbReference>
<feature type="binding site" evidence="7">
    <location>
        <position position="335"/>
    </location>
    <ligand>
        <name>4-imidazolone-5-propanoate</name>
        <dbReference type="ChEBI" id="CHEBI:77893"/>
    </ligand>
</feature>
<feature type="binding site" evidence="7">
    <location>
        <position position="86"/>
    </location>
    <ligand>
        <name>Fe(3+)</name>
        <dbReference type="ChEBI" id="CHEBI:29034"/>
    </ligand>
</feature>
<proteinExistence type="inferred from homology"/>
<evidence type="ECO:0000259" key="8">
    <source>
        <dbReference type="Pfam" id="PF01979"/>
    </source>
</evidence>
<sequence>MSIFIKNIKKLVNVREAAPSAPLRGEEMLSLPCLDGAWLLTEGDRISRLGRMQDLRPEELEALERSSDEVIDAEGRMVFPSYCDSHTHLVYAGSREMEFMDKLRGLSYQEIARRGGGILNSVELLHNTPEDDLLQQTLVRAHEIISLGTGAVEIKSGYGLTVEDEVKMLRVARRVEEETPLRVRTTFLGAHAVPARYKGNREGYVDEIVREIMPAVAAEGLADYVDIFVEEGFFTVKDASRIFEAAARYGMVPKVHANQMSFSGGVQVGVRYGAASVDHLEFTGPEEFKALQGSGTIATLLPGATFFLDMDYPKAKDMLEYDLPLAIASNYNPGSCPSGDMKFMMVLAMIKMRLTPEAVLNAATVNGAFAMGVASEYGSITPGKKASLFITKKIPSYEFVPYSFTSQLIENIILNGKIYG</sequence>
<comment type="function">
    <text evidence="7">Catalyzes the hydrolytic cleavage of the carbon-nitrogen bond in imidazolone-5-propanoate to yield N-formimidoyl-L-glutamate. It is the third step in the universal histidine degradation pathway.</text>
</comment>
<dbReference type="GO" id="GO:0005737">
    <property type="term" value="C:cytoplasm"/>
    <property type="evidence" value="ECO:0007669"/>
    <property type="project" value="UniProtKB-SubCell"/>
</dbReference>
<accession>A0A9D1J792</accession>
<dbReference type="Pfam" id="PF01979">
    <property type="entry name" value="Amidohydro_1"/>
    <property type="match status" value="1"/>
</dbReference>
<dbReference type="SUPFAM" id="SSF51338">
    <property type="entry name" value="Composite domain of metallo-dependent hydrolases"/>
    <property type="match status" value="1"/>
</dbReference>
<protein>
    <recommendedName>
        <fullName evidence="1 7">Imidazolonepropionase</fullName>
        <ecNumber evidence="1 7">3.5.2.7</ecNumber>
    </recommendedName>
    <alternativeName>
        <fullName evidence="7">Imidazolone-5-propionate hydrolase</fullName>
    </alternativeName>
</protein>
<dbReference type="HAMAP" id="MF_00372">
    <property type="entry name" value="HutI"/>
    <property type="match status" value="1"/>
</dbReference>
<dbReference type="InterPro" id="IPR011059">
    <property type="entry name" value="Metal-dep_hydrolase_composite"/>
</dbReference>
<evidence type="ECO:0000256" key="1">
    <source>
        <dbReference type="ARBA" id="ARBA00012864"/>
    </source>
</evidence>
<keyword evidence="3 7" id="KW-0378">Hydrolase</keyword>
<feature type="binding site" evidence="7">
    <location>
        <position position="191"/>
    </location>
    <ligand>
        <name>4-imidazolone-5-propanoate</name>
        <dbReference type="ChEBI" id="CHEBI:77893"/>
    </ligand>
</feature>
<feature type="binding site" evidence="7">
    <location>
        <position position="259"/>
    </location>
    <ligand>
        <name>4-imidazolone-5-propanoate</name>
        <dbReference type="ChEBI" id="CHEBI:77893"/>
    </ligand>
</feature>
<gene>
    <name evidence="7" type="primary">hutI</name>
    <name evidence="9" type="ORF">IAC94_07615</name>
</gene>
<keyword evidence="6 7" id="KW-0408">Iron</keyword>
<reference evidence="9" key="1">
    <citation type="submission" date="2020-10" db="EMBL/GenBank/DDBJ databases">
        <authorList>
            <person name="Gilroy R."/>
        </authorList>
    </citation>
    <scope>NUCLEOTIDE SEQUENCE</scope>
    <source>
        <strain evidence="9">ChiHjej13B12-12457</strain>
    </source>
</reference>
<keyword evidence="4 7" id="KW-0369">Histidine metabolism</keyword>
<feature type="binding site" evidence="7">
    <location>
        <position position="334"/>
    </location>
    <ligand>
        <name>N-formimidoyl-L-glutamate</name>
        <dbReference type="ChEBI" id="CHEBI:58928"/>
    </ligand>
</feature>
<evidence type="ECO:0000256" key="5">
    <source>
        <dbReference type="ARBA" id="ARBA00022833"/>
    </source>
</evidence>
<comment type="pathway">
    <text evidence="7">Amino-acid degradation; L-histidine degradation into L-glutamate; N-formimidoyl-L-glutamate from L-histidine: step 3/3.</text>
</comment>
<dbReference type="EC" id="3.5.2.7" evidence="1 7"/>
<dbReference type="Gene3D" id="3.20.20.140">
    <property type="entry name" value="Metal-dependent hydrolases"/>
    <property type="match status" value="1"/>
</dbReference>
<comment type="caution">
    <text evidence="9">The sequence shown here is derived from an EMBL/GenBank/DDBJ whole genome shotgun (WGS) entry which is preliminary data.</text>
</comment>
<dbReference type="Gene3D" id="2.30.40.10">
    <property type="entry name" value="Urease, subunit C, domain 1"/>
    <property type="match status" value="1"/>
</dbReference>
<feature type="binding site" evidence="7">
    <location>
        <position position="332"/>
    </location>
    <ligand>
        <name>N-formimidoyl-L-glutamate</name>
        <dbReference type="ChEBI" id="CHEBI:58928"/>
    </ligand>
</feature>
<evidence type="ECO:0000256" key="7">
    <source>
        <dbReference type="HAMAP-Rule" id="MF_00372"/>
    </source>
</evidence>
<dbReference type="GO" id="GO:0019556">
    <property type="term" value="P:L-histidine catabolic process to glutamate and formamide"/>
    <property type="evidence" value="ECO:0007669"/>
    <property type="project" value="UniProtKB-UniRule"/>
</dbReference>
<dbReference type="InterPro" id="IPR005920">
    <property type="entry name" value="HutI"/>
</dbReference>
<keyword evidence="7" id="KW-0963">Cytoplasm</keyword>
<reference evidence="9" key="2">
    <citation type="journal article" date="2021" name="PeerJ">
        <title>Extensive microbial diversity within the chicken gut microbiome revealed by metagenomics and culture.</title>
        <authorList>
            <person name="Gilroy R."/>
            <person name="Ravi A."/>
            <person name="Getino M."/>
            <person name="Pursley I."/>
            <person name="Horton D.L."/>
            <person name="Alikhan N.F."/>
            <person name="Baker D."/>
            <person name="Gharbi K."/>
            <person name="Hall N."/>
            <person name="Watson M."/>
            <person name="Adriaenssens E.M."/>
            <person name="Foster-Nyarko E."/>
            <person name="Jarju S."/>
            <person name="Secka A."/>
            <person name="Antonio M."/>
            <person name="Oren A."/>
            <person name="Chaudhuri R.R."/>
            <person name="La Ragione R."/>
            <person name="Hildebrand F."/>
            <person name="Pallen M.J."/>
        </authorList>
    </citation>
    <scope>NUCLEOTIDE SEQUENCE</scope>
    <source>
        <strain evidence="9">ChiHjej13B12-12457</strain>
    </source>
</reference>
<evidence type="ECO:0000256" key="4">
    <source>
        <dbReference type="ARBA" id="ARBA00022808"/>
    </source>
</evidence>
<dbReference type="GO" id="GO:0050480">
    <property type="term" value="F:imidazolonepropionase activity"/>
    <property type="evidence" value="ECO:0007669"/>
    <property type="project" value="UniProtKB-UniRule"/>
</dbReference>
<comment type="subcellular location">
    <subcellularLocation>
        <location evidence="7">Cytoplasm</location>
    </subcellularLocation>
</comment>
<dbReference type="EMBL" id="DVHI01000096">
    <property type="protein sequence ID" value="HIR63368.1"/>
    <property type="molecule type" value="Genomic_DNA"/>
</dbReference>
<dbReference type="AlphaFoldDB" id="A0A9D1J792"/>
<comment type="cofactor">
    <cofactor evidence="7">
        <name>Zn(2+)</name>
        <dbReference type="ChEBI" id="CHEBI:29105"/>
    </cofactor>
    <cofactor evidence="7">
        <name>Fe(3+)</name>
        <dbReference type="ChEBI" id="CHEBI:29034"/>
    </cofactor>
    <text evidence="7">Binds 1 zinc or iron ion per subunit.</text>
</comment>
<dbReference type="PANTHER" id="PTHR42752:SF1">
    <property type="entry name" value="IMIDAZOLONEPROPIONASE-RELATED"/>
    <property type="match status" value="1"/>
</dbReference>
<comment type="similarity">
    <text evidence="7">Belongs to the metallo-dependent hydrolases superfamily. HutI family.</text>
</comment>
<dbReference type="PANTHER" id="PTHR42752">
    <property type="entry name" value="IMIDAZOLONEPROPIONASE"/>
    <property type="match status" value="1"/>
</dbReference>
<feature type="binding site" evidence="7">
    <location>
        <position position="330"/>
    </location>
    <ligand>
        <name>Zn(2+)</name>
        <dbReference type="ChEBI" id="CHEBI:29105"/>
    </ligand>
</feature>
<organism evidence="9 10">
    <name type="scientific">Candidatus Coprenecus avistercoris</name>
    <dbReference type="NCBI Taxonomy" id="2840730"/>
    <lineage>
        <taxon>Bacteria</taxon>
        <taxon>Pseudomonadati</taxon>
        <taxon>Bacteroidota</taxon>
        <taxon>Bacteroidia</taxon>
        <taxon>Bacteroidales</taxon>
        <taxon>Rikenellaceae</taxon>
        <taxon>Rikenellaceae incertae sedis</taxon>
        <taxon>Candidatus Coprenecus</taxon>
    </lineage>
</organism>
<feature type="domain" description="Amidohydrolase-related" evidence="8">
    <location>
        <begin position="78"/>
        <end position="400"/>
    </location>
</feature>
<feature type="binding site" evidence="7">
    <location>
        <position position="158"/>
    </location>
    <ligand>
        <name>4-imidazolone-5-propanoate</name>
        <dbReference type="ChEBI" id="CHEBI:77893"/>
    </ligand>
</feature>
<feature type="binding site" evidence="7">
    <location>
        <position position="158"/>
    </location>
    <ligand>
        <name>N-formimidoyl-L-glutamate</name>
        <dbReference type="ChEBI" id="CHEBI:58928"/>
    </ligand>
</feature>
<evidence type="ECO:0000313" key="10">
    <source>
        <dbReference type="Proteomes" id="UP000886744"/>
    </source>
</evidence>
<evidence type="ECO:0000313" key="9">
    <source>
        <dbReference type="EMBL" id="HIR63368.1"/>
    </source>
</evidence>
<dbReference type="GO" id="GO:0005506">
    <property type="term" value="F:iron ion binding"/>
    <property type="evidence" value="ECO:0007669"/>
    <property type="project" value="UniProtKB-UniRule"/>
</dbReference>
<dbReference type="SUPFAM" id="SSF51556">
    <property type="entry name" value="Metallo-dependent hydrolases"/>
    <property type="match status" value="1"/>
</dbReference>
<feature type="binding site" evidence="7">
    <location>
        <position position="88"/>
    </location>
    <ligand>
        <name>Zn(2+)</name>
        <dbReference type="ChEBI" id="CHEBI:29105"/>
    </ligand>
</feature>
<evidence type="ECO:0000256" key="6">
    <source>
        <dbReference type="ARBA" id="ARBA00023004"/>
    </source>
</evidence>
<feature type="binding site" evidence="7">
    <location>
        <position position="88"/>
    </location>
    <ligand>
        <name>Fe(3+)</name>
        <dbReference type="ChEBI" id="CHEBI:29034"/>
    </ligand>
</feature>
<feature type="binding site" evidence="7">
    <location>
        <position position="86"/>
    </location>
    <ligand>
        <name>Zn(2+)</name>
        <dbReference type="ChEBI" id="CHEBI:29105"/>
    </ligand>
</feature>
<dbReference type="InterPro" id="IPR032466">
    <property type="entry name" value="Metal_Hydrolase"/>
</dbReference>
<evidence type="ECO:0000256" key="2">
    <source>
        <dbReference type="ARBA" id="ARBA00022723"/>
    </source>
</evidence>
<evidence type="ECO:0000256" key="3">
    <source>
        <dbReference type="ARBA" id="ARBA00022801"/>
    </source>
</evidence>
<feature type="binding site" evidence="7">
    <location>
        <position position="256"/>
    </location>
    <ligand>
        <name>Zn(2+)</name>
        <dbReference type="ChEBI" id="CHEBI:29105"/>
    </ligand>
</feature>
<keyword evidence="5 7" id="KW-0862">Zinc</keyword>
<dbReference type="FunFam" id="3.20.20.140:FF:000007">
    <property type="entry name" value="Imidazolonepropionase"/>
    <property type="match status" value="1"/>
</dbReference>
<comment type="catalytic activity">
    <reaction evidence="7">
        <text>4-imidazolone-5-propanoate + H2O = N-formimidoyl-L-glutamate</text>
        <dbReference type="Rhea" id="RHEA:23660"/>
        <dbReference type="ChEBI" id="CHEBI:15377"/>
        <dbReference type="ChEBI" id="CHEBI:58928"/>
        <dbReference type="ChEBI" id="CHEBI:77893"/>
        <dbReference type="EC" id="3.5.2.7"/>
    </reaction>
</comment>
<dbReference type="GO" id="GO:0008270">
    <property type="term" value="F:zinc ion binding"/>
    <property type="evidence" value="ECO:0007669"/>
    <property type="project" value="UniProtKB-UniRule"/>
</dbReference>
<dbReference type="NCBIfam" id="TIGR01224">
    <property type="entry name" value="hutI"/>
    <property type="match status" value="1"/>
</dbReference>
<name>A0A9D1J792_9BACT</name>
<feature type="binding site" evidence="7">
    <location>
        <position position="330"/>
    </location>
    <ligand>
        <name>Fe(3+)</name>
        <dbReference type="ChEBI" id="CHEBI:29034"/>
    </ligand>
</feature>
<feature type="binding site" evidence="7">
    <location>
        <position position="256"/>
    </location>
    <ligand>
        <name>Fe(3+)</name>
        <dbReference type="ChEBI" id="CHEBI:29034"/>
    </ligand>
</feature>
<keyword evidence="2 7" id="KW-0479">Metal-binding</keyword>